<protein>
    <submittedName>
        <fullName evidence="2">Uncharacterized protein</fullName>
    </submittedName>
</protein>
<feature type="region of interest" description="Disordered" evidence="1">
    <location>
        <begin position="552"/>
        <end position="576"/>
    </location>
</feature>
<evidence type="ECO:0000313" key="3">
    <source>
        <dbReference type="Proteomes" id="UP001271007"/>
    </source>
</evidence>
<reference evidence="2" key="1">
    <citation type="submission" date="2023-04" db="EMBL/GenBank/DDBJ databases">
        <title>Black Yeasts Isolated from many extreme environments.</title>
        <authorList>
            <person name="Coleine C."/>
            <person name="Stajich J.E."/>
            <person name="Selbmann L."/>
        </authorList>
    </citation>
    <scope>NUCLEOTIDE SEQUENCE</scope>
    <source>
        <strain evidence="2">CCFEE 5312</strain>
    </source>
</reference>
<gene>
    <name evidence="2" type="ORF">LTR09_001352</name>
</gene>
<sequence>MESTGSYDVDEYVVSAFSTQCHTGDSVDAASSMVLFLSSTSPMLHEEWPLELRQDKRLSCFPQHTCQGRSSACTFRALNRHALGPGSVNRWRQSEDSTILPTESSCSSWRGEAALQECPSRHREFEGFSPYCFPQSQEHRSPAYKDGEAVPAAHEGQARDGPAGPTYVPHVARVPAGRHTRGVQAQCSKATGYRVRNTQTWSHRYPVAKATLRLSEFLVTILANVLEELAIYADFYPYQNDDEDNPLPALEDFSNRDFNDSANAPGLLTKSIFRSKMPFEQCTPFTNLSTLPTTFLGQLSKAAHVPQSLKILEIHSDKDPEVVIALDGLLSLIARVEEIYIDLDLVDSLPCPSGVAHQKLLETLYIHCNRDLLVYTAADFLAICNACTSLSQLSCTWPSTSITSLPTNAWLSIEKACARLRYLVALNIATWPESKPPHKRAQLLPRFVYEQLLECLAQRTFDRINRPLDGESEDKEDRSGRLRVIGFGIFDQWSEANDTNQICYLRSTSLDAEGRVKTHATPLAWNLRKFVEPCSDVLDVTCAIRRTVRPQLRDDDDDGQGRSRPWGYGFADLVDG</sequence>
<dbReference type="EMBL" id="JAWDJX010000002">
    <property type="protein sequence ID" value="KAK3058274.1"/>
    <property type="molecule type" value="Genomic_DNA"/>
</dbReference>
<dbReference type="Proteomes" id="UP001271007">
    <property type="component" value="Unassembled WGS sequence"/>
</dbReference>
<evidence type="ECO:0000256" key="1">
    <source>
        <dbReference type="SAM" id="MobiDB-lite"/>
    </source>
</evidence>
<comment type="caution">
    <text evidence="2">The sequence shown here is derived from an EMBL/GenBank/DDBJ whole genome shotgun (WGS) entry which is preliminary data.</text>
</comment>
<evidence type="ECO:0000313" key="2">
    <source>
        <dbReference type="EMBL" id="KAK3058274.1"/>
    </source>
</evidence>
<keyword evidence="3" id="KW-1185">Reference proteome</keyword>
<proteinExistence type="predicted"/>
<organism evidence="2 3">
    <name type="scientific">Extremus antarcticus</name>
    <dbReference type="NCBI Taxonomy" id="702011"/>
    <lineage>
        <taxon>Eukaryota</taxon>
        <taxon>Fungi</taxon>
        <taxon>Dikarya</taxon>
        <taxon>Ascomycota</taxon>
        <taxon>Pezizomycotina</taxon>
        <taxon>Dothideomycetes</taxon>
        <taxon>Dothideomycetidae</taxon>
        <taxon>Mycosphaerellales</taxon>
        <taxon>Extremaceae</taxon>
        <taxon>Extremus</taxon>
    </lineage>
</organism>
<name>A0AAJ0GIK9_9PEZI</name>
<dbReference type="AlphaFoldDB" id="A0AAJ0GIK9"/>
<accession>A0AAJ0GIK9</accession>